<name>A0A1A8G1Y0_9TELE</name>
<reference evidence="1" key="2">
    <citation type="submission" date="2016-06" db="EMBL/GenBank/DDBJ databases">
        <title>The genome of a short-lived fish provides insights into sex chromosome evolution and the genetic control of aging.</title>
        <authorList>
            <person name="Reichwald K."/>
            <person name="Felder M."/>
            <person name="Petzold A."/>
            <person name="Koch P."/>
            <person name="Groth M."/>
            <person name="Platzer M."/>
        </authorList>
    </citation>
    <scope>NUCLEOTIDE SEQUENCE</scope>
    <source>
        <tissue evidence="1">Brain</tissue>
    </source>
</reference>
<dbReference type="AlphaFoldDB" id="A0A1A8G1Y0"/>
<reference evidence="1" key="1">
    <citation type="submission" date="2016-05" db="EMBL/GenBank/DDBJ databases">
        <authorList>
            <person name="Lavstsen T."/>
            <person name="Jespersen J.S."/>
        </authorList>
    </citation>
    <scope>NUCLEOTIDE SEQUENCE</scope>
    <source>
        <tissue evidence="1">Brain</tissue>
    </source>
</reference>
<accession>A0A1A8G1Y0</accession>
<sequence>LFYLTSQGLYKIPTNSKSSHPGALRCWTNKDVSRDFMRTILSFSGLFAVWACCQVNIQEALTPKSICEGSLQQEPLGESSHLTFKLMNCKWILGYCVFLCLTGQSVGHKTVILWLCNT</sequence>
<evidence type="ECO:0000313" key="1">
    <source>
        <dbReference type="EMBL" id="SBQ65680.1"/>
    </source>
</evidence>
<dbReference type="EMBL" id="HAEB01019153">
    <property type="protein sequence ID" value="SBQ65680.1"/>
    <property type="molecule type" value="Transcribed_RNA"/>
</dbReference>
<gene>
    <name evidence="1" type="primary">MIDN</name>
</gene>
<feature type="non-terminal residue" evidence="1">
    <location>
        <position position="1"/>
    </location>
</feature>
<organism evidence="1">
    <name type="scientific">Nothobranchius korthausae</name>
    <dbReference type="NCBI Taxonomy" id="1143690"/>
    <lineage>
        <taxon>Eukaryota</taxon>
        <taxon>Metazoa</taxon>
        <taxon>Chordata</taxon>
        <taxon>Craniata</taxon>
        <taxon>Vertebrata</taxon>
        <taxon>Euteleostomi</taxon>
        <taxon>Actinopterygii</taxon>
        <taxon>Neopterygii</taxon>
        <taxon>Teleostei</taxon>
        <taxon>Neoteleostei</taxon>
        <taxon>Acanthomorphata</taxon>
        <taxon>Ovalentaria</taxon>
        <taxon>Atherinomorphae</taxon>
        <taxon>Cyprinodontiformes</taxon>
        <taxon>Nothobranchiidae</taxon>
        <taxon>Nothobranchius</taxon>
    </lineage>
</organism>
<feature type="non-terminal residue" evidence="1">
    <location>
        <position position="118"/>
    </location>
</feature>
<proteinExistence type="predicted"/>
<protein>
    <submittedName>
        <fullName evidence="1">Midnolin</fullName>
    </submittedName>
</protein>